<dbReference type="EMBL" id="PJQD01000009">
    <property type="protein sequence ID" value="POY75980.1"/>
    <property type="molecule type" value="Genomic_DNA"/>
</dbReference>
<dbReference type="PANTHER" id="PTHR10655">
    <property type="entry name" value="LYSOPHOSPHOLIPASE-RELATED"/>
    <property type="match status" value="1"/>
</dbReference>
<proteinExistence type="inferred from homology"/>
<evidence type="ECO:0000256" key="3">
    <source>
        <dbReference type="ARBA" id="ARBA00014923"/>
    </source>
</evidence>
<gene>
    <name evidence="11" type="ORF">BMF94_1065</name>
</gene>
<sequence length="208" mass="22799">MAPNPLVIEPLGKHTASIIFSQLTGWAPLAMTLRSKQQFRHIRFILPTAFDIQEFSPRNGIRAEDDAGMLSSVRTIQSLISSEVDAGIPSDRILVGGFSQGAVISYLTGITSERKLAGIAALSGFLGMAGKIKSMKTDHATKLPIFHGHGDEDPVVEYQWGKKTIDTLKELGFSDITFKTYPGMEHSFCDAEQRDFEAFIERVIPATA</sequence>
<dbReference type="SUPFAM" id="SSF53474">
    <property type="entry name" value="alpha/beta-Hydrolases"/>
    <property type="match status" value="1"/>
</dbReference>
<dbReference type="STRING" id="741276.A0A2S5BGT3"/>
<dbReference type="InterPro" id="IPR050565">
    <property type="entry name" value="LYPA1-2/EST-like"/>
</dbReference>
<dbReference type="GO" id="GO:0052689">
    <property type="term" value="F:carboxylic ester hydrolase activity"/>
    <property type="evidence" value="ECO:0007669"/>
    <property type="project" value="UniProtKB-KW"/>
</dbReference>
<evidence type="ECO:0000259" key="10">
    <source>
        <dbReference type="Pfam" id="PF02230"/>
    </source>
</evidence>
<dbReference type="PANTHER" id="PTHR10655:SF17">
    <property type="entry name" value="LYSOPHOSPHOLIPASE-LIKE PROTEIN 1"/>
    <property type="match status" value="1"/>
</dbReference>
<evidence type="ECO:0000313" key="11">
    <source>
        <dbReference type="EMBL" id="POY75980.1"/>
    </source>
</evidence>
<dbReference type="Proteomes" id="UP000237144">
    <property type="component" value="Unassembled WGS sequence"/>
</dbReference>
<dbReference type="GO" id="GO:0008474">
    <property type="term" value="F:palmitoyl-(protein) hydrolase activity"/>
    <property type="evidence" value="ECO:0007669"/>
    <property type="project" value="UniProtKB-EC"/>
</dbReference>
<dbReference type="Pfam" id="PF02230">
    <property type="entry name" value="Abhydrolase_2"/>
    <property type="match status" value="1"/>
</dbReference>
<dbReference type="GO" id="GO:0005737">
    <property type="term" value="C:cytoplasm"/>
    <property type="evidence" value="ECO:0007669"/>
    <property type="project" value="TreeGrafter"/>
</dbReference>
<comment type="catalytic activity">
    <reaction evidence="9">
        <text>S-hexadecanoyl-L-cysteinyl-[protein] + H2O = L-cysteinyl-[protein] + hexadecanoate + H(+)</text>
        <dbReference type="Rhea" id="RHEA:19233"/>
        <dbReference type="Rhea" id="RHEA-COMP:10131"/>
        <dbReference type="Rhea" id="RHEA-COMP:11032"/>
        <dbReference type="ChEBI" id="CHEBI:7896"/>
        <dbReference type="ChEBI" id="CHEBI:15377"/>
        <dbReference type="ChEBI" id="CHEBI:15378"/>
        <dbReference type="ChEBI" id="CHEBI:29950"/>
        <dbReference type="ChEBI" id="CHEBI:74151"/>
        <dbReference type="EC" id="3.1.2.22"/>
    </reaction>
</comment>
<accession>A0A2S5BGT3</accession>
<reference evidence="11 12" key="1">
    <citation type="journal article" date="2018" name="Front. Microbiol.">
        <title>Prospects for Fungal Bioremediation of Acidic Radioactive Waste Sites: Characterization and Genome Sequence of Rhodotorula taiwanensis MD1149.</title>
        <authorList>
            <person name="Tkavc R."/>
            <person name="Matrosova V.Y."/>
            <person name="Grichenko O.E."/>
            <person name="Gostincar C."/>
            <person name="Volpe R.P."/>
            <person name="Klimenkova P."/>
            <person name="Gaidamakova E.K."/>
            <person name="Zhou C.E."/>
            <person name="Stewart B.J."/>
            <person name="Lyman M.G."/>
            <person name="Malfatti S.A."/>
            <person name="Rubinfeld B."/>
            <person name="Courtot M."/>
            <person name="Singh J."/>
            <person name="Dalgard C.L."/>
            <person name="Hamilton T."/>
            <person name="Frey K.G."/>
            <person name="Gunde-Cimerman N."/>
            <person name="Dugan L."/>
            <person name="Daly M.J."/>
        </authorList>
    </citation>
    <scope>NUCLEOTIDE SEQUENCE [LARGE SCALE GENOMIC DNA]</scope>
    <source>
        <strain evidence="11 12">MD1149</strain>
    </source>
</reference>
<feature type="domain" description="Phospholipase/carboxylesterase/thioesterase" evidence="10">
    <location>
        <begin position="48"/>
        <end position="203"/>
    </location>
</feature>
<evidence type="ECO:0000256" key="9">
    <source>
        <dbReference type="ARBA" id="ARBA00047337"/>
    </source>
</evidence>
<evidence type="ECO:0000256" key="6">
    <source>
        <dbReference type="ARBA" id="ARBA00022832"/>
    </source>
</evidence>
<comment type="function">
    <text evidence="7">Hydrolyzes fatty acids from S-acylated cysteine residues in proteins with a strong preference for palmitoylated G-alpha proteins over other acyl substrates. Mediates the deacylation of G-alpha proteins such as GPA1 in vivo, but has weak or no activity toward palmitoylated Ras proteins. Has weak lysophospholipase activity in vitro; however such activity may not exist in vivo.</text>
</comment>
<name>A0A2S5BGT3_9BASI</name>
<evidence type="ECO:0000256" key="4">
    <source>
        <dbReference type="ARBA" id="ARBA00022487"/>
    </source>
</evidence>
<evidence type="ECO:0000256" key="7">
    <source>
        <dbReference type="ARBA" id="ARBA00029392"/>
    </source>
</evidence>
<keyword evidence="4" id="KW-0719">Serine esterase</keyword>
<dbReference type="GO" id="GO:0006631">
    <property type="term" value="P:fatty acid metabolic process"/>
    <property type="evidence" value="ECO:0007669"/>
    <property type="project" value="UniProtKB-KW"/>
</dbReference>
<evidence type="ECO:0000256" key="8">
    <source>
        <dbReference type="ARBA" id="ARBA00031195"/>
    </source>
</evidence>
<keyword evidence="6" id="KW-0276">Fatty acid metabolism</keyword>
<evidence type="ECO:0000313" key="12">
    <source>
        <dbReference type="Proteomes" id="UP000237144"/>
    </source>
</evidence>
<evidence type="ECO:0000256" key="1">
    <source>
        <dbReference type="ARBA" id="ARBA00006499"/>
    </source>
</evidence>
<comment type="caution">
    <text evidence="11">The sequence shown here is derived from an EMBL/GenBank/DDBJ whole genome shotgun (WGS) entry which is preliminary data.</text>
</comment>
<protein>
    <recommendedName>
        <fullName evidence="3">Acyl-protein thioesterase 1</fullName>
        <ecNumber evidence="2">3.1.2.22</ecNumber>
    </recommendedName>
    <alternativeName>
        <fullName evidence="8">Palmitoyl-protein hydrolase</fullName>
    </alternativeName>
</protein>
<comment type="similarity">
    <text evidence="1">Belongs to the AB hydrolase superfamily. AB hydrolase 2 family.</text>
</comment>
<organism evidence="11 12">
    <name type="scientific">Rhodotorula taiwanensis</name>
    <dbReference type="NCBI Taxonomy" id="741276"/>
    <lineage>
        <taxon>Eukaryota</taxon>
        <taxon>Fungi</taxon>
        <taxon>Dikarya</taxon>
        <taxon>Basidiomycota</taxon>
        <taxon>Pucciniomycotina</taxon>
        <taxon>Microbotryomycetes</taxon>
        <taxon>Sporidiobolales</taxon>
        <taxon>Sporidiobolaceae</taxon>
        <taxon>Rhodotorula</taxon>
    </lineage>
</organism>
<dbReference type="EC" id="3.1.2.22" evidence="2"/>
<dbReference type="InterPro" id="IPR029058">
    <property type="entry name" value="AB_hydrolase_fold"/>
</dbReference>
<dbReference type="InterPro" id="IPR003140">
    <property type="entry name" value="PLipase/COase/thioEstase"/>
</dbReference>
<keyword evidence="12" id="KW-1185">Reference proteome</keyword>
<dbReference type="AlphaFoldDB" id="A0A2S5BGT3"/>
<keyword evidence="5" id="KW-0378">Hydrolase</keyword>
<keyword evidence="6" id="KW-0443">Lipid metabolism</keyword>
<dbReference type="OrthoDB" id="2418081at2759"/>
<dbReference type="Gene3D" id="3.40.50.1820">
    <property type="entry name" value="alpha/beta hydrolase"/>
    <property type="match status" value="1"/>
</dbReference>
<evidence type="ECO:0000256" key="5">
    <source>
        <dbReference type="ARBA" id="ARBA00022801"/>
    </source>
</evidence>
<evidence type="ECO:0000256" key="2">
    <source>
        <dbReference type="ARBA" id="ARBA00012423"/>
    </source>
</evidence>